<comment type="caution">
    <text evidence="2">The sequence shown here is derived from an EMBL/GenBank/DDBJ whole genome shotgun (WGS) entry which is preliminary data.</text>
</comment>
<dbReference type="AlphaFoldDB" id="A0A9W9TBY5"/>
<accession>A0A9W9TBY5</accession>
<evidence type="ECO:0000256" key="1">
    <source>
        <dbReference type="SAM" id="MobiDB-lite"/>
    </source>
</evidence>
<sequence>MLQTKKKRHQRVRSEGTAVTVKVDERSQRNLEKFYNSTNINWIPVETQLRKWTNLLRIGKKLTVEVAFTYREDDDGPSSGPLRSAGKRGRVSATSRMLDERRQYILEEEETTGQAATWESVYALMRCAVRSCPHRSDWCWEDPKDKRHYKLRTPHLERLIDFVDEGGILESHDDVPGDIRRDLILESQAGRKAKKVDTSTAELPHSSTVINVLPAQNSSAPVIAPFLPEQSSRKPLTIAGPRETAVREYCKWLESRATEEAYKADFRKICQVILENHLDLELILEDPDSGFFVQRGIRIGTARRFLRDINEWANVLQPNALLDLTNE</sequence>
<reference evidence="2" key="1">
    <citation type="submission" date="2022-11" db="EMBL/GenBank/DDBJ databases">
        <authorList>
            <person name="Petersen C."/>
        </authorList>
    </citation>
    <scope>NUCLEOTIDE SEQUENCE</scope>
    <source>
        <strain evidence="2">IBT 19713</strain>
    </source>
</reference>
<protein>
    <submittedName>
        <fullName evidence="2">Uncharacterized protein</fullName>
    </submittedName>
</protein>
<evidence type="ECO:0000313" key="2">
    <source>
        <dbReference type="EMBL" id="KAJ5216906.1"/>
    </source>
</evidence>
<dbReference type="EMBL" id="JAPQKS010000008">
    <property type="protein sequence ID" value="KAJ5216906.1"/>
    <property type="molecule type" value="Genomic_DNA"/>
</dbReference>
<organism evidence="2 3">
    <name type="scientific">Penicillium chermesinum</name>
    <dbReference type="NCBI Taxonomy" id="63820"/>
    <lineage>
        <taxon>Eukaryota</taxon>
        <taxon>Fungi</taxon>
        <taxon>Dikarya</taxon>
        <taxon>Ascomycota</taxon>
        <taxon>Pezizomycotina</taxon>
        <taxon>Eurotiomycetes</taxon>
        <taxon>Eurotiomycetidae</taxon>
        <taxon>Eurotiales</taxon>
        <taxon>Aspergillaceae</taxon>
        <taxon>Penicillium</taxon>
    </lineage>
</organism>
<dbReference type="GeneID" id="83206513"/>
<name>A0A9W9TBY5_9EURO</name>
<dbReference type="OrthoDB" id="4232626at2759"/>
<proteinExistence type="predicted"/>
<dbReference type="Proteomes" id="UP001150941">
    <property type="component" value="Unassembled WGS sequence"/>
</dbReference>
<feature type="region of interest" description="Disordered" evidence="1">
    <location>
        <begin position="73"/>
        <end position="94"/>
    </location>
</feature>
<evidence type="ECO:0000313" key="3">
    <source>
        <dbReference type="Proteomes" id="UP001150941"/>
    </source>
</evidence>
<gene>
    <name evidence="2" type="ORF">N7468_009914</name>
</gene>
<reference evidence="2" key="2">
    <citation type="journal article" date="2023" name="IMA Fungus">
        <title>Comparative genomic study of the Penicillium genus elucidates a diverse pangenome and 15 lateral gene transfer events.</title>
        <authorList>
            <person name="Petersen C."/>
            <person name="Sorensen T."/>
            <person name="Nielsen M.R."/>
            <person name="Sondergaard T.E."/>
            <person name="Sorensen J.L."/>
            <person name="Fitzpatrick D.A."/>
            <person name="Frisvad J.C."/>
            <person name="Nielsen K.L."/>
        </authorList>
    </citation>
    <scope>NUCLEOTIDE SEQUENCE</scope>
    <source>
        <strain evidence="2">IBT 19713</strain>
    </source>
</reference>
<dbReference type="RefSeq" id="XP_058325777.1">
    <property type="nucleotide sequence ID" value="XM_058479209.1"/>
</dbReference>
<keyword evidence="3" id="KW-1185">Reference proteome</keyword>